<gene>
    <name evidence="1" type="ORF">C943_03320</name>
</gene>
<name>M7XJ90_9BACT</name>
<protein>
    <submittedName>
        <fullName evidence="1">Uncharacterized protein</fullName>
    </submittedName>
</protein>
<dbReference type="Proteomes" id="UP000010953">
    <property type="component" value="Unassembled WGS sequence"/>
</dbReference>
<evidence type="ECO:0000313" key="2">
    <source>
        <dbReference type="Proteomes" id="UP000010953"/>
    </source>
</evidence>
<accession>M7XJ90</accession>
<reference evidence="1" key="1">
    <citation type="submission" date="2013-01" db="EMBL/GenBank/DDBJ databases">
        <title>Genome assembly of Mariniradius saccharolyticus AK6.</title>
        <authorList>
            <person name="Vaidya B."/>
            <person name="Khatri I."/>
            <person name="Tanuku N.R.S."/>
            <person name="Subramanian S."/>
            <person name="Pinnaka A."/>
        </authorList>
    </citation>
    <scope>NUCLEOTIDE SEQUENCE [LARGE SCALE GENOMIC DNA]</scope>
    <source>
        <strain evidence="1">AK6</strain>
    </source>
</reference>
<dbReference type="InParanoid" id="M7XJ90"/>
<dbReference type="RefSeq" id="WP_008624189.1">
    <property type="nucleotide sequence ID" value="NZ_AMZY02000005.1"/>
</dbReference>
<comment type="caution">
    <text evidence="1">The sequence shown here is derived from an EMBL/GenBank/DDBJ whole genome shotgun (WGS) entry which is preliminary data.</text>
</comment>
<proteinExistence type="predicted"/>
<evidence type="ECO:0000313" key="1">
    <source>
        <dbReference type="EMBL" id="EMS34633.1"/>
    </source>
</evidence>
<keyword evidence="2" id="KW-1185">Reference proteome</keyword>
<sequence length="79" mass="9225">MRICIVVAVNNTQKYFRVKRQKGQGREAYLMEDFLGLPSFLGRAIRLYLLRRLRRIPLLSLSLKVFGESLAGHGLDKWF</sequence>
<organism evidence="1 2">
    <name type="scientific">Mariniradius saccharolyticus AK6</name>
    <dbReference type="NCBI Taxonomy" id="1239962"/>
    <lineage>
        <taxon>Bacteria</taxon>
        <taxon>Pseudomonadati</taxon>
        <taxon>Bacteroidota</taxon>
        <taxon>Cytophagia</taxon>
        <taxon>Cytophagales</taxon>
        <taxon>Cyclobacteriaceae</taxon>
        <taxon>Mariniradius</taxon>
    </lineage>
</organism>
<dbReference type="AlphaFoldDB" id="M7XJ90"/>
<dbReference type="STRING" id="1239962.C943_03320"/>
<dbReference type="EMBL" id="AMZY02000005">
    <property type="protein sequence ID" value="EMS34633.1"/>
    <property type="molecule type" value="Genomic_DNA"/>
</dbReference>